<reference evidence="1 2" key="1">
    <citation type="journal article" date="2019" name="Nat. Med.">
        <title>A library of human gut bacterial isolates paired with longitudinal multiomics data enables mechanistic microbiome research.</title>
        <authorList>
            <person name="Poyet M."/>
            <person name="Groussin M."/>
            <person name="Gibbons S.M."/>
            <person name="Avila-Pacheco J."/>
            <person name="Jiang X."/>
            <person name="Kearney S.M."/>
            <person name="Perrotta A.R."/>
            <person name="Berdy B."/>
            <person name="Zhao S."/>
            <person name="Lieberman T.D."/>
            <person name="Swanson P.K."/>
            <person name="Smith M."/>
            <person name="Roesemann S."/>
            <person name="Alexander J.E."/>
            <person name="Rich S.A."/>
            <person name="Livny J."/>
            <person name="Vlamakis H."/>
            <person name="Clish C."/>
            <person name="Bullock K."/>
            <person name="Deik A."/>
            <person name="Scott J."/>
            <person name="Pierce K.A."/>
            <person name="Xavier R.J."/>
            <person name="Alm E.J."/>
        </authorList>
    </citation>
    <scope>NUCLEOTIDE SEQUENCE [LARGE SCALE GENOMIC DNA]</scope>
    <source>
        <strain evidence="1 2">BIOML-A8</strain>
    </source>
</reference>
<protein>
    <submittedName>
        <fullName evidence="1">Xylan 1,4-beta-xylosidase</fullName>
    </submittedName>
</protein>
<organism evidence="1 2">
    <name type="scientific">Bacteroides cellulosilyticus</name>
    <dbReference type="NCBI Taxonomy" id="246787"/>
    <lineage>
        <taxon>Bacteria</taxon>
        <taxon>Pseudomonadati</taxon>
        <taxon>Bacteroidota</taxon>
        <taxon>Bacteroidia</taxon>
        <taxon>Bacteroidales</taxon>
        <taxon>Bacteroidaceae</taxon>
        <taxon>Bacteroides</taxon>
    </lineage>
</organism>
<dbReference type="Gene3D" id="2.60.120.200">
    <property type="match status" value="1"/>
</dbReference>
<accession>A0A6L3JQ70</accession>
<proteinExistence type="predicted"/>
<dbReference type="InterPro" id="IPR013320">
    <property type="entry name" value="ConA-like_dom_sf"/>
</dbReference>
<evidence type="ECO:0000313" key="1">
    <source>
        <dbReference type="EMBL" id="KAA5410727.1"/>
    </source>
</evidence>
<sequence>QMLRYRRGQVSRTESKLPQANQCGKMWLCLRNDANVLSAWYSADGKKWHKYPWGFEISGVHHNTVYGFLFVRPGIFAGGDGQVEVTDFVLRNLD</sequence>
<comment type="caution">
    <text evidence="1">The sequence shown here is derived from an EMBL/GenBank/DDBJ whole genome shotgun (WGS) entry which is preliminary data.</text>
</comment>
<dbReference type="GO" id="GO:0004553">
    <property type="term" value="F:hydrolase activity, hydrolyzing O-glycosyl compounds"/>
    <property type="evidence" value="ECO:0007669"/>
    <property type="project" value="UniProtKB-ARBA"/>
</dbReference>
<dbReference type="EMBL" id="VVYX01000136">
    <property type="protein sequence ID" value="KAA5410727.1"/>
    <property type="molecule type" value="Genomic_DNA"/>
</dbReference>
<feature type="non-terminal residue" evidence="1">
    <location>
        <position position="1"/>
    </location>
</feature>
<gene>
    <name evidence="1" type="ORF">F2Y87_28980</name>
</gene>
<dbReference type="Proteomes" id="UP000482653">
    <property type="component" value="Unassembled WGS sequence"/>
</dbReference>
<dbReference type="SUPFAM" id="SSF49899">
    <property type="entry name" value="Concanavalin A-like lectins/glucanases"/>
    <property type="match status" value="1"/>
</dbReference>
<dbReference type="AlphaFoldDB" id="A0A6L3JQ70"/>
<dbReference type="GO" id="GO:0005975">
    <property type="term" value="P:carbohydrate metabolic process"/>
    <property type="evidence" value="ECO:0007669"/>
    <property type="project" value="UniProtKB-ARBA"/>
</dbReference>
<name>A0A6L3JQ70_9BACE</name>
<evidence type="ECO:0000313" key="2">
    <source>
        <dbReference type="Proteomes" id="UP000482653"/>
    </source>
</evidence>